<feature type="region of interest" description="Disordered" evidence="1">
    <location>
        <begin position="234"/>
        <end position="335"/>
    </location>
</feature>
<accession>A0A504XKE9</accession>
<feature type="region of interest" description="Disordered" evidence="1">
    <location>
        <begin position="1"/>
        <end position="26"/>
    </location>
</feature>
<dbReference type="AlphaFoldDB" id="A0A504XKE9"/>
<feature type="region of interest" description="Disordered" evidence="1">
    <location>
        <begin position="48"/>
        <end position="82"/>
    </location>
</feature>
<dbReference type="VEuPathDB" id="TriTrypDB:LdBPK_150070.1"/>
<dbReference type="VEuPathDB" id="TriTrypDB:LDHU3_15.0100"/>
<proteinExistence type="predicted"/>
<evidence type="ECO:0000256" key="1">
    <source>
        <dbReference type="SAM" id="MobiDB-lite"/>
    </source>
</evidence>
<feature type="compositionally biased region" description="Low complexity" evidence="1">
    <location>
        <begin position="54"/>
        <end position="67"/>
    </location>
</feature>
<dbReference type="VEuPathDB" id="TriTrypDB:LdCL_150005600"/>
<name>A0A504XKE9_LEIDO</name>
<comment type="caution">
    <text evidence="2">The sequence shown here is derived from an EMBL/GenBank/DDBJ whole genome shotgun (WGS) entry which is preliminary data.</text>
</comment>
<gene>
    <name evidence="2" type="ORF">CGC21_1905</name>
</gene>
<reference evidence="3" key="1">
    <citation type="submission" date="2019-02" db="EMBL/GenBank/DDBJ databases">
        <title>FDA dAtabase for Regulatory Grade micrObial Sequences (FDA-ARGOS): Supporting development and validation of Infectious Disease Dx tests.</title>
        <authorList>
            <person name="Duncan R."/>
            <person name="Fisher C."/>
            <person name="Tallon L."/>
            <person name="Sadzewicz L."/>
            <person name="Sengamalay N."/>
            <person name="Ott S."/>
            <person name="Godinez A."/>
            <person name="Nagaraj S."/>
            <person name="Vavikolanu K."/>
            <person name="Nadendla S."/>
            <person name="Aluvathingal J."/>
            <person name="Sichtig H."/>
        </authorList>
    </citation>
    <scope>NUCLEOTIDE SEQUENCE [LARGE SCALE GENOMIC DNA]</scope>
    <source>
        <strain evidence="3">FDAARGOS_361</strain>
    </source>
</reference>
<organism evidence="2 3">
    <name type="scientific">Leishmania donovani</name>
    <dbReference type="NCBI Taxonomy" id="5661"/>
    <lineage>
        <taxon>Eukaryota</taxon>
        <taxon>Discoba</taxon>
        <taxon>Euglenozoa</taxon>
        <taxon>Kinetoplastea</taxon>
        <taxon>Metakinetoplastina</taxon>
        <taxon>Trypanosomatida</taxon>
        <taxon>Trypanosomatidae</taxon>
        <taxon>Leishmaniinae</taxon>
        <taxon>Leishmania</taxon>
    </lineage>
</organism>
<evidence type="ECO:0000313" key="2">
    <source>
        <dbReference type="EMBL" id="TPP47799.1"/>
    </source>
</evidence>
<evidence type="ECO:0000313" key="3">
    <source>
        <dbReference type="Proteomes" id="UP000318447"/>
    </source>
</evidence>
<dbReference type="Proteomes" id="UP000318447">
    <property type="component" value="Unassembled WGS sequence"/>
</dbReference>
<protein>
    <submittedName>
        <fullName evidence="2">Uncharacterized protein</fullName>
    </submittedName>
</protein>
<sequence length="561" mass="59370">MIQPLQKSLSPPAVATDAEDCSAVGVNRGPKVRRDVIASRLGIHDADLRGTSPASSLSSSSVLSSASGVGGGDEDSDASGRVGSAAARAVPVRMPLSSIAKAEAALQKTVHLSRGGLCAEFTAEDIRRISDGDVLRYLSTHSSASAEGDRGIRTAPVERPCAPVTTATDIESHMAALQEEINTFITVVDNEGCSYEIRVGASGHVQVPIADDDLEDRVSLREVEGEMELVPAGGVGLVASPDEGAARTERVTSAAVSPLSSEATPTSSHPPSQRVRRPPLSKPVRSTRSTAHHSARAHQVTRFSKSPPPTRPLESSRLSTAKPPAFAVRPQASLTDSEATRVEHLLDPSATAALMANPYALGAEKEQRLRALEAEARRYAAARGAVMAEDALQRLKDAPTDVRAAALPEAKEAATDLGNAYMRHAREHENMMHQLRSVNERLRALQRRAAAVALAPADEVPSSVAALRPSWAQTTEPPIEEEQVQRLLELAREEETRAKEAGLNCVLPPAPDEPFSGLRRHLGAICTRAANLLATYESAPLVLRSPVAPGAEDADDSDPEA</sequence>
<dbReference type="EMBL" id="RHLC01000033">
    <property type="protein sequence ID" value="TPP47799.1"/>
    <property type="molecule type" value="Genomic_DNA"/>
</dbReference>
<feature type="compositionally biased region" description="Polar residues" evidence="1">
    <location>
        <begin position="254"/>
        <end position="271"/>
    </location>
</feature>